<sequence>MPELFGLKLRKFRLGQYLALERLGHPFVLAAGGQQVEVTRWDFATALYVMATPSADVFAAIESGRVKAAICELADRAELADFEEGTKTLLAHIERALSPLMPMKSTAGGQKKTADSGGP</sequence>
<gene>
    <name evidence="1" type="ORF">OKA05_02100</name>
</gene>
<dbReference type="Proteomes" id="UP001320876">
    <property type="component" value="Unassembled WGS sequence"/>
</dbReference>
<name>A0ABT3GCH1_9BACT</name>
<proteinExistence type="predicted"/>
<protein>
    <submittedName>
        <fullName evidence="1">Uncharacterized protein</fullName>
    </submittedName>
</protein>
<comment type="caution">
    <text evidence="1">The sequence shown here is derived from an EMBL/GenBank/DDBJ whole genome shotgun (WGS) entry which is preliminary data.</text>
</comment>
<keyword evidence="2" id="KW-1185">Reference proteome</keyword>
<accession>A0ABT3GCH1</accession>
<reference evidence="1 2" key="1">
    <citation type="submission" date="2022-10" db="EMBL/GenBank/DDBJ databases">
        <title>Luteolibacter arcticus strain CCTCC AB 2014275, whole genome shotgun sequencing project.</title>
        <authorList>
            <person name="Zhao G."/>
            <person name="Shen L."/>
        </authorList>
    </citation>
    <scope>NUCLEOTIDE SEQUENCE [LARGE SCALE GENOMIC DNA]</scope>
    <source>
        <strain evidence="1 2">CCTCC AB 2014275</strain>
    </source>
</reference>
<evidence type="ECO:0000313" key="2">
    <source>
        <dbReference type="Proteomes" id="UP001320876"/>
    </source>
</evidence>
<organism evidence="1 2">
    <name type="scientific">Luteolibacter arcticus</name>
    <dbReference type="NCBI Taxonomy" id="1581411"/>
    <lineage>
        <taxon>Bacteria</taxon>
        <taxon>Pseudomonadati</taxon>
        <taxon>Verrucomicrobiota</taxon>
        <taxon>Verrucomicrobiia</taxon>
        <taxon>Verrucomicrobiales</taxon>
        <taxon>Verrucomicrobiaceae</taxon>
        <taxon>Luteolibacter</taxon>
    </lineage>
</organism>
<evidence type="ECO:0000313" key="1">
    <source>
        <dbReference type="EMBL" id="MCW1921325.1"/>
    </source>
</evidence>
<dbReference type="EMBL" id="JAPDDT010000001">
    <property type="protein sequence ID" value="MCW1921325.1"/>
    <property type="molecule type" value="Genomic_DNA"/>
</dbReference>